<gene>
    <name evidence="2" type="ORF">O163_10340</name>
</gene>
<dbReference type="Gene3D" id="1.25.10.10">
    <property type="entry name" value="Leucine-rich Repeat Variant"/>
    <property type="match status" value="2"/>
</dbReference>
<accession>U5CTN0</accession>
<dbReference type="PANTHER" id="PTHR12697:SF5">
    <property type="entry name" value="DEOXYHYPUSINE HYDROXYLASE"/>
    <property type="match status" value="1"/>
</dbReference>
<keyword evidence="1" id="KW-1133">Transmembrane helix</keyword>
<dbReference type="PATRIC" id="fig|1388761.3.peg.2085"/>
<dbReference type="Pfam" id="PF13646">
    <property type="entry name" value="HEAT_2"/>
    <property type="match status" value="2"/>
</dbReference>
<dbReference type="RefSeq" id="WP_022588399.1">
    <property type="nucleotide sequence ID" value="NZ_AXDC01000030.1"/>
</dbReference>
<name>U5CTN0_CALSX</name>
<proteinExistence type="predicted"/>
<reference evidence="2 3" key="1">
    <citation type="journal article" date="2013" name="Genome Announc.">
        <title>Draft Genome Sequence of an Anaerobic and Extremophilic Bacterium, Caldanaerobacter yonseiensis, Isolated from a Geothermal Hot Stream.</title>
        <authorList>
            <person name="Lee S.J."/>
            <person name="Lee Y.J."/>
            <person name="Park G.S."/>
            <person name="Kim B.C."/>
            <person name="Lee S.J."/>
            <person name="Shin J.H."/>
            <person name="Lee D.W."/>
        </authorList>
    </citation>
    <scope>NUCLEOTIDE SEQUENCE [LARGE SCALE GENOMIC DNA]</scope>
    <source>
        <strain evidence="2 3">KB-1</strain>
    </source>
</reference>
<dbReference type="EMBL" id="AXDC01000030">
    <property type="protein sequence ID" value="ERM91457.1"/>
    <property type="molecule type" value="Genomic_DNA"/>
</dbReference>
<evidence type="ECO:0000313" key="2">
    <source>
        <dbReference type="EMBL" id="ERM91457.1"/>
    </source>
</evidence>
<dbReference type="InterPro" id="IPR004155">
    <property type="entry name" value="PBS_lyase_HEAT"/>
</dbReference>
<sequence>MELLVLYLIIGFAIIILLLFFYLIFKKIHEKIRERIKKKYLMEVNAYIDNLISMLDIENSYEREINKIRNIMKDKIRREIIEERIIYHFGKIKKDKKLKLSKLCEDIGLVEYEIKRLKNKNIHQVALACKNLGEFRSKKAIQPLLNLVPHPSTDIKYNALLALAKIGDETAFLESFRKLSETIPLSERSLIEIVDSFEGDKLYIYKTLIHSEDDFISSIFIKSAGNHREAALVDDIALFLNSSNKEKRLAALKALGNIGDNKYVDIIIELLNDKEWEVRAMAAKALGQIKDSRALLPLVKALSDPQWYVRYNSAYSLVSIEGGLDMVKLVLQGNDRFAKDIIVATLETTYGLNKLIEYDLIDNKSPRLLDLLEDYIAKRKKEAMA</sequence>
<evidence type="ECO:0000313" key="3">
    <source>
        <dbReference type="Proteomes" id="UP000016856"/>
    </source>
</evidence>
<dbReference type="GO" id="GO:0016491">
    <property type="term" value="F:oxidoreductase activity"/>
    <property type="evidence" value="ECO:0007669"/>
    <property type="project" value="TreeGrafter"/>
</dbReference>
<evidence type="ECO:0008006" key="4">
    <source>
        <dbReference type="Google" id="ProtNLM"/>
    </source>
</evidence>
<feature type="transmembrane region" description="Helical" evidence="1">
    <location>
        <begin position="6"/>
        <end position="25"/>
    </location>
</feature>
<organism evidence="2 3">
    <name type="scientific">Caldanaerobacter subterraneus subsp. yonseiensis KB-1</name>
    <dbReference type="NCBI Taxonomy" id="1388761"/>
    <lineage>
        <taxon>Bacteria</taxon>
        <taxon>Bacillati</taxon>
        <taxon>Bacillota</taxon>
        <taxon>Clostridia</taxon>
        <taxon>Thermoanaerobacterales</taxon>
        <taxon>Thermoanaerobacteraceae</taxon>
        <taxon>Caldanaerobacter</taxon>
    </lineage>
</organism>
<comment type="caution">
    <text evidence="2">The sequence shown here is derived from an EMBL/GenBank/DDBJ whole genome shotgun (WGS) entry which is preliminary data.</text>
</comment>
<dbReference type="PANTHER" id="PTHR12697">
    <property type="entry name" value="PBS LYASE HEAT-LIKE PROTEIN"/>
    <property type="match status" value="1"/>
</dbReference>
<dbReference type="SMART" id="SM00567">
    <property type="entry name" value="EZ_HEAT"/>
    <property type="match status" value="2"/>
</dbReference>
<keyword evidence="1" id="KW-0472">Membrane</keyword>
<evidence type="ECO:0000256" key="1">
    <source>
        <dbReference type="SAM" id="Phobius"/>
    </source>
</evidence>
<protein>
    <recommendedName>
        <fullName evidence="4">HEAT repeat protein</fullName>
    </recommendedName>
</protein>
<dbReference type="SUPFAM" id="SSF48371">
    <property type="entry name" value="ARM repeat"/>
    <property type="match status" value="1"/>
</dbReference>
<dbReference type="AlphaFoldDB" id="U5CTN0"/>
<dbReference type="InterPro" id="IPR016024">
    <property type="entry name" value="ARM-type_fold"/>
</dbReference>
<keyword evidence="1" id="KW-0812">Transmembrane</keyword>
<dbReference type="Proteomes" id="UP000016856">
    <property type="component" value="Unassembled WGS sequence"/>
</dbReference>
<dbReference type="InterPro" id="IPR011989">
    <property type="entry name" value="ARM-like"/>
</dbReference>